<comment type="similarity">
    <text evidence="2">Belongs to the thiamine-monophosphate kinase family.</text>
</comment>
<feature type="binding site" evidence="2">
    <location>
        <position position="54"/>
    </location>
    <ligand>
        <name>substrate</name>
    </ligand>
</feature>
<dbReference type="STRING" id="1080227.A8L45_13520"/>
<keyword evidence="2" id="KW-0479">Metal-binding</keyword>
<feature type="binding site" evidence="2">
    <location>
        <position position="46"/>
    </location>
    <ligand>
        <name>Mg(2+)</name>
        <dbReference type="ChEBI" id="CHEBI:18420"/>
        <label>1</label>
    </ligand>
</feature>
<feature type="binding site" evidence="2">
    <location>
        <position position="146"/>
    </location>
    <ligand>
        <name>ATP</name>
        <dbReference type="ChEBI" id="CHEBI:30616"/>
    </ligand>
</feature>
<dbReference type="GO" id="GO:0009030">
    <property type="term" value="F:thiamine-phosphate kinase activity"/>
    <property type="evidence" value="ECO:0007669"/>
    <property type="project" value="UniProtKB-UniRule"/>
</dbReference>
<keyword evidence="6" id="KW-1185">Reference proteome</keyword>
<dbReference type="UniPathway" id="UPA00060">
    <property type="reaction ID" value="UER00142"/>
</dbReference>
<dbReference type="SUPFAM" id="SSF55326">
    <property type="entry name" value="PurM N-terminal domain-like"/>
    <property type="match status" value="1"/>
</dbReference>
<dbReference type="GO" id="GO:0009229">
    <property type="term" value="P:thiamine diphosphate biosynthetic process"/>
    <property type="evidence" value="ECO:0007669"/>
    <property type="project" value="UniProtKB-UniRule"/>
</dbReference>
<feature type="binding site" evidence="2">
    <location>
        <position position="75"/>
    </location>
    <ligand>
        <name>Mg(2+)</name>
        <dbReference type="ChEBI" id="CHEBI:18420"/>
        <label>4</label>
    </ligand>
</feature>
<dbReference type="AlphaFoldDB" id="A0A1C3EGI2"/>
<feature type="binding site" evidence="2">
    <location>
        <position position="30"/>
    </location>
    <ligand>
        <name>Mg(2+)</name>
        <dbReference type="ChEBI" id="CHEBI:18420"/>
        <label>3</label>
    </ligand>
</feature>
<reference evidence="5 6" key="1">
    <citation type="submission" date="2016-05" db="EMBL/GenBank/DDBJ databases">
        <title>Genomic Taxonomy of the Vibrionaceae.</title>
        <authorList>
            <person name="Gomez-Gil B."/>
            <person name="Enciso-Ibarra J."/>
        </authorList>
    </citation>
    <scope>NUCLEOTIDE SEQUENCE [LARGE SCALE GENOMIC DNA]</scope>
    <source>
        <strain evidence="5 6">CAIM 1920</strain>
    </source>
</reference>
<evidence type="ECO:0000256" key="1">
    <source>
        <dbReference type="ARBA" id="ARBA00022977"/>
    </source>
</evidence>
<comment type="miscellaneous">
    <text evidence="2">Reaction mechanism of ThiL seems to utilize a direct, inline transfer of the gamma-phosphate of ATP to TMP rather than a phosphorylated enzyme intermediate.</text>
</comment>
<feature type="binding site" evidence="2">
    <location>
        <position position="75"/>
    </location>
    <ligand>
        <name>Mg(2+)</name>
        <dbReference type="ChEBI" id="CHEBI:18420"/>
        <label>3</label>
    </ligand>
</feature>
<dbReference type="RefSeq" id="WP_068903138.1">
    <property type="nucleotide sequence ID" value="NZ_JBHUIF010000028.1"/>
</dbReference>
<dbReference type="EC" id="2.7.4.16" evidence="2"/>
<dbReference type="PANTHER" id="PTHR30270">
    <property type="entry name" value="THIAMINE-MONOPHOSPHATE KINASE"/>
    <property type="match status" value="1"/>
</dbReference>
<keyword evidence="2" id="KW-0067">ATP-binding</keyword>
<dbReference type="PANTHER" id="PTHR30270:SF0">
    <property type="entry name" value="THIAMINE-MONOPHOSPHATE KINASE"/>
    <property type="match status" value="1"/>
</dbReference>
<evidence type="ECO:0000259" key="4">
    <source>
        <dbReference type="Pfam" id="PF02769"/>
    </source>
</evidence>
<dbReference type="GO" id="GO:0005524">
    <property type="term" value="F:ATP binding"/>
    <property type="evidence" value="ECO:0007669"/>
    <property type="project" value="UniProtKB-UniRule"/>
</dbReference>
<gene>
    <name evidence="2" type="primary">thiL</name>
    <name evidence="5" type="ORF">A8L45_13520</name>
</gene>
<feature type="binding site" evidence="2">
    <location>
        <position position="263"/>
    </location>
    <ligand>
        <name>substrate</name>
    </ligand>
</feature>
<comment type="pathway">
    <text evidence="2">Cofactor biosynthesis; thiamine diphosphate biosynthesis; thiamine diphosphate from thiamine phosphate: step 1/1.</text>
</comment>
<evidence type="ECO:0000313" key="6">
    <source>
        <dbReference type="Proteomes" id="UP000094936"/>
    </source>
</evidence>
<dbReference type="GO" id="GO:0000287">
    <property type="term" value="F:magnesium ion binding"/>
    <property type="evidence" value="ECO:0007669"/>
    <property type="project" value="UniProtKB-UniRule"/>
</dbReference>
<feature type="binding site" evidence="2">
    <location>
        <position position="47"/>
    </location>
    <ligand>
        <name>Mg(2+)</name>
        <dbReference type="ChEBI" id="CHEBI:18420"/>
        <label>2</label>
    </ligand>
</feature>
<feature type="binding site" evidence="2">
    <location>
        <position position="45"/>
    </location>
    <ligand>
        <name>Mg(2+)</name>
        <dbReference type="ChEBI" id="CHEBI:18420"/>
        <label>4</label>
    </ligand>
</feature>
<dbReference type="InterPro" id="IPR006283">
    <property type="entry name" value="ThiL-like"/>
</dbReference>
<keyword evidence="2" id="KW-0808">Transferase</keyword>
<comment type="function">
    <text evidence="2">Catalyzes the ATP-dependent phosphorylation of thiamine-monophosphate (TMP) to form thiamine-pyrophosphate (TPP), the active form of vitamin B1.</text>
</comment>
<dbReference type="Pfam" id="PF02769">
    <property type="entry name" value="AIRS_C"/>
    <property type="match status" value="1"/>
</dbReference>
<keyword evidence="2" id="KW-0460">Magnesium</keyword>
<dbReference type="InterPro" id="IPR016188">
    <property type="entry name" value="PurM-like_N"/>
</dbReference>
<feature type="binding site" evidence="2">
    <location>
        <begin position="121"/>
        <end position="122"/>
    </location>
    <ligand>
        <name>ATP</name>
        <dbReference type="ChEBI" id="CHEBI:30616"/>
    </ligand>
</feature>
<dbReference type="Proteomes" id="UP000094936">
    <property type="component" value="Unassembled WGS sequence"/>
</dbReference>
<comment type="catalytic activity">
    <reaction evidence="2">
        <text>thiamine phosphate + ATP = thiamine diphosphate + ADP</text>
        <dbReference type="Rhea" id="RHEA:15913"/>
        <dbReference type="ChEBI" id="CHEBI:30616"/>
        <dbReference type="ChEBI" id="CHEBI:37575"/>
        <dbReference type="ChEBI" id="CHEBI:58937"/>
        <dbReference type="ChEBI" id="CHEBI:456216"/>
        <dbReference type="EC" id="2.7.4.16"/>
    </reaction>
</comment>
<dbReference type="NCBIfam" id="NF004350">
    <property type="entry name" value="PRK05731.1-1"/>
    <property type="match status" value="1"/>
</dbReference>
<accession>A0A1C3EGI2</accession>
<dbReference type="EMBL" id="LYBM01000024">
    <property type="protein sequence ID" value="ODA32340.1"/>
    <property type="molecule type" value="Genomic_DNA"/>
</dbReference>
<proteinExistence type="inferred from homology"/>
<dbReference type="InterPro" id="IPR010918">
    <property type="entry name" value="PurM-like_C_dom"/>
</dbReference>
<name>A0A1C3EGI2_9GAMM</name>
<dbReference type="InterPro" id="IPR036921">
    <property type="entry name" value="PurM-like_N_sf"/>
</dbReference>
<feature type="binding site" evidence="2">
    <location>
        <position position="211"/>
    </location>
    <ligand>
        <name>Mg(2+)</name>
        <dbReference type="ChEBI" id="CHEBI:18420"/>
        <label>3</label>
    </ligand>
</feature>
<dbReference type="CDD" id="cd02194">
    <property type="entry name" value="ThiL"/>
    <property type="match status" value="1"/>
</dbReference>
<feature type="binding site" evidence="2">
    <location>
        <position position="122"/>
    </location>
    <ligand>
        <name>Mg(2+)</name>
        <dbReference type="ChEBI" id="CHEBI:18420"/>
        <label>1</label>
    </ligand>
</feature>
<comment type="caution">
    <text evidence="5">The sequence shown here is derived from an EMBL/GenBank/DDBJ whole genome shotgun (WGS) entry which is preliminary data.</text>
</comment>
<dbReference type="NCBIfam" id="TIGR01379">
    <property type="entry name" value="thiL"/>
    <property type="match status" value="1"/>
</dbReference>
<feature type="binding site" evidence="2">
    <location>
        <position position="47"/>
    </location>
    <ligand>
        <name>Mg(2+)</name>
        <dbReference type="ChEBI" id="CHEBI:18420"/>
        <label>1</label>
    </ligand>
</feature>
<evidence type="ECO:0000313" key="5">
    <source>
        <dbReference type="EMBL" id="ODA32340.1"/>
    </source>
</evidence>
<feature type="binding site" evidence="2">
    <location>
        <position position="30"/>
    </location>
    <ligand>
        <name>Mg(2+)</name>
        <dbReference type="ChEBI" id="CHEBI:18420"/>
        <label>4</label>
    </ligand>
</feature>
<dbReference type="InterPro" id="IPR036676">
    <property type="entry name" value="PurM-like_C_sf"/>
</dbReference>
<dbReference type="Gene3D" id="3.30.1330.10">
    <property type="entry name" value="PurM-like, N-terminal domain"/>
    <property type="match status" value="1"/>
</dbReference>
<comment type="caution">
    <text evidence="2">Lacks conserved residue(s) required for the propagation of feature annotation.</text>
</comment>
<feature type="binding site" evidence="2">
    <location>
        <position position="213"/>
    </location>
    <ligand>
        <name>ATP</name>
        <dbReference type="ChEBI" id="CHEBI:30616"/>
    </ligand>
</feature>
<sequence>MSGNEFDIISRYFSTQPVSRHDVDLGIGDDAALITVPENCQLVVTTDTLVAGVHFLAGANPEWVAHKALAANLSDLAAMGAMPAWCSLALTLPDSDEQWVASFCKGFYALAEYFHVQLVGGDTTKGPLSITITMQGYLPSGQALTRSGAKVGDWIYVTGELGDSATGLDFILGQREMSVAGAGEFVHRHYYRQPRVLAGQSLRGIASAALDISDGLVADLPHILSASGVGAVLEADCLPVSDALKALESDPVNAAKIALTSGEEYELCFTVPESHRGAVDTALSHCGTKAVCVGQVRSGKELAINWQGETVDWTLAGWDHFRSNE</sequence>
<dbReference type="Gene3D" id="3.90.650.10">
    <property type="entry name" value="PurM-like C-terminal domain"/>
    <property type="match status" value="1"/>
</dbReference>
<dbReference type="OrthoDB" id="9802811at2"/>
<evidence type="ECO:0000256" key="2">
    <source>
        <dbReference type="HAMAP-Rule" id="MF_02128"/>
    </source>
</evidence>
<feature type="binding site" evidence="2">
    <location>
        <position position="318"/>
    </location>
    <ligand>
        <name>substrate</name>
    </ligand>
</feature>
<keyword evidence="2" id="KW-0547">Nucleotide-binding</keyword>
<feature type="binding site" evidence="2">
    <location>
        <position position="214"/>
    </location>
    <ligand>
        <name>Mg(2+)</name>
        <dbReference type="ChEBI" id="CHEBI:18420"/>
        <label>5</label>
    </ligand>
</feature>
<dbReference type="Pfam" id="PF00586">
    <property type="entry name" value="AIRS"/>
    <property type="match status" value="1"/>
</dbReference>
<dbReference type="GO" id="GO:0009228">
    <property type="term" value="P:thiamine biosynthetic process"/>
    <property type="evidence" value="ECO:0007669"/>
    <property type="project" value="UniProtKB-KW"/>
</dbReference>
<keyword evidence="2 5" id="KW-0418">Kinase</keyword>
<dbReference type="SUPFAM" id="SSF56042">
    <property type="entry name" value="PurM C-terminal domain-like"/>
    <property type="match status" value="1"/>
</dbReference>
<protein>
    <recommendedName>
        <fullName evidence="2">Thiamine-monophosphate kinase</fullName>
        <shortName evidence="2">TMP kinase</shortName>
        <shortName evidence="2">Thiamine-phosphate kinase</shortName>
        <ecNumber evidence="2">2.7.4.16</ecNumber>
    </recommendedName>
</protein>
<feature type="domain" description="PurM-like N-terminal" evidence="3">
    <location>
        <begin position="28"/>
        <end position="136"/>
    </location>
</feature>
<dbReference type="PIRSF" id="PIRSF005303">
    <property type="entry name" value="Thiam_monoph_kin"/>
    <property type="match status" value="1"/>
</dbReference>
<feature type="binding site" evidence="2">
    <location>
        <position position="75"/>
    </location>
    <ligand>
        <name>Mg(2+)</name>
        <dbReference type="ChEBI" id="CHEBI:18420"/>
        <label>2</label>
    </ligand>
</feature>
<feature type="domain" description="PurM-like C-terminal" evidence="4">
    <location>
        <begin position="150"/>
        <end position="306"/>
    </location>
</feature>
<evidence type="ECO:0000259" key="3">
    <source>
        <dbReference type="Pfam" id="PF00586"/>
    </source>
</evidence>
<keyword evidence="1 2" id="KW-0784">Thiamine biosynthesis</keyword>
<dbReference type="HAMAP" id="MF_02128">
    <property type="entry name" value="TMP_kinase"/>
    <property type="match status" value="1"/>
</dbReference>
<organism evidence="5 6">
    <name type="scientific">Veronia pacifica</name>
    <dbReference type="NCBI Taxonomy" id="1080227"/>
    <lineage>
        <taxon>Bacteria</taxon>
        <taxon>Pseudomonadati</taxon>
        <taxon>Pseudomonadota</taxon>
        <taxon>Gammaproteobacteria</taxon>
        <taxon>Vibrionales</taxon>
        <taxon>Vibrionaceae</taxon>
        <taxon>Veronia</taxon>
    </lineage>
</organism>